<protein>
    <submittedName>
        <fullName evidence="5">Uncharacterized protein</fullName>
    </submittedName>
</protein>
<feature type="repeat" description="ANK" evidence="3">
    <location>
        <begin position="165"/>
        <end position="188"/>
    </location>
</feature>
<evidence type="ECO:0000256" key="1">
    <source>
        <dbReference type="ARBA" id="ARBA00022737"/>
    </source>
</evidence>
<dbReference type="PROSITE" id="PS50297">
    <property type="entry name" value="ANK_REP_REGION"/>
    <property type="match status" value="3"/>
</dbReference>
<proteinExistence type="predicted"/>
<feature type="region of interest" description="Disordered" evidence="4">
    <location>
        <begin position="289"/>
        <end position="310"/>
    </location>
</feature>
<feature type="compositionally biased region" description="Acidic residues" evidence="4">
    <location>
        <begin position="1"/>
        <end position="11"/>
    </location>
</feature>
<dbReference type="EMBL" id="VSWD01000008">
    <property type="protein sequence ID" value="KAK3094345.1"/>
    <property type="molecule type" value="Genomic_DNA"/>
</dbReference>
<dbReference type="SMART" id="SM00248">
    <property type="entry name" value="ANK"/>
    <property type="match status" value="5"/>
</dbReference>
<dbReference type="PROSITE" id="PS50088">
    <property type="entry name" value="ANK_REPEAT"/>
    <property type="match status" value="4"/>
</dbReference>
<dbReference type="Gene3D" id="1.25.40.20">
    <property type="entry name" value="Ankyrin repeat-containing domain"/>
    <property type="match status" value="1"/>
</dbReference>
<dbReference type="GO" id="GO:0005829">
    <property type="term" value="C:cytosol"/>
    <property type="evidence" value="ECO:0007669"/>
    <property type="project" value="TreeGrafter"/>
</dbReference>
<feature type="repeat" description="ANK" evidence="3">
    <location>
        <begin position="200"/>
        <end position="232"/>
    </location>
</feature>
<keyword evidence="6" id="KW-1185">Reference proteome</keyword>
<gene>
    <name evidence="5" type="ORF">FSP39_000627</name>
</gene>
<feature type="repeat" description="ANK" evidence="3">
    <location>
        <begin position="132"/>
        <end position="164"/>
    </location>
</feature>
<evidence type="ECO:0000256" key="4">
    <source>
        <dbReference type="SAM" id="MobiDB-lite"/>
    </source>
</evidence>
<evidence type="ECO:0000256" key="2">
    <source>
        <dbReference type="ARBA" id="ARBA00023043"/>
    </source>
</evidence>
<dbReference type="PANTHER" id="PTHR46680:SF3">
    <property type="entry name" value="NF-KAPPA-B INHIBITOR CACTUS"/>
    <property type="match status" value="1"/>
</dbReference>
<organism evidence="5 6">
    <name type="scientific">Pinctada imbricata</name>
    <name type="common">Atlantic pearl-oyster</name>
    <name type="synonym">Pinctada martensii</name>
    <dbReference type="NCBI Taxonomy" id="66713"/>
    <lineage>
        <taxon>Eukaryota</taxon>
        <taxon>Metazoa</taxon>
        <taxon>Spiralia</taxon>
        <taxon>Lophotrochozoa</taxon>
        <taxon>Mollusca</taxon>
        <taxon>Bivalvia</taxon>
        <taxon>Autobranchia</taxon>
        <taxon>Pteriomorphia</taxon>
        <taxon>Pterioida</taxon>
        <taxon>Pterioidea</taxon>
        <taxon>Pteriidae</taxon>
        <taxon>Pinctada</taxon>
    </lineage>
</organism>
<reference evidence="5" key="1">
    <citation type="submission" date="2019-08" db="EMBL/GenBank/DDBJ databases">
        <title>The improved chromosome-level genome for the pearl oyster Pinctada fucata martensii using PacBio sequencing and Hi-C.</title>
        <authorList>
            <person name="Zheng Z."/>
        </authorList>
    </citation>
    <scope>NUCLEOTIDE SEQUENCE</scope>
    <source>
        <strain evidence="5">ZZ-2019</strain>
        <tissue evidence="5">Adductor muscle</tissue>
    </source>
</reference>
<comment type="caution">
    <text evidence="5">The sequence shown here is derived from an EMBL/GenBank/DDBJ whole genome shotgun (WGS) entry which is preliminary data.</text>
</comment>
<dbReference type="InterPro" id="IPR051070">
    <property type="entry name" value="NF-kappa-B_inhibitor"/>
</dbReference>
<dbReference type="PANTHER" id="PTHR46680">
    <property type="entry name" value="NF-KAPPA-B INHIBITOR ALPHA"/>
    <property type="match status" value="1"/>
</dbReference>
<keyword evidence="1" id="KW-0677">Repeat</keyword>
<dbReference type="Proteomes" id="UP001186944">
    <property type="component" value="Unassembled WGS sequence"/>
</dbReference>
<dbReference type="GO" id="GO:0071356">
    <property type="term" value="P:cellular response to tumor necrosis factor"/>
    <property type="evidence" value="ECO:0007669"/>
    <property type="project" value="TreeGrafter"/>
</dbReference>
<keyword evidence="2 3" id="KW-0040">ANK repeat</keyword>
<evidence type="ECO:0000313" key="6">
    <source>
        <dbReference type="Proteomes" id="UP001186944"/>
    </source>
</evidence>
<dbReference type="PRINTS" id="PR01415">
    <property type="entry name" value="ANKYRIN"/>
</dbReference>
<sequence>MGDKDIEEDGCQADLPSLRSIDSGYNSKSLPVGASLDGSIAKQETSISQDMNNLNLEIQDEEQHSPHNTVKFSDRKSQGKRLSTSEIMEMYDGDEDGDNQLHISIIQCLWPISIYIIKHAPTRHWLDIPNKLLQTPLHLAVHMRCVDIVDYLLTKNADFESRDVNGDTPMHLACRKGFDEIVTMFVRKVRHGKLDLKNYNGQTCAHVAAEGTHLSILGILSSAGADMNAGDSKSGRTILHYAAESGNMTLASFVLQLPNVDVNKRNYAGKPPLALARGKGHVDIIRRLERSGAVPESSSSSSSSSSDSEG</sequence>
<feature type="repeat" description="ANK" evidence="3">
    <location>
        <begin position="234"/>
        <end position="267"/>
    </location>
</feature>
<feature type="region of interest" description="Disordered" evidence="4">
    <location>
        <begin position="1"/>
        <end position="34"/>
    </location>
</feature>
<dbReference type="InterPro" id="IPR002110">
    <property type="entry name" value="Ankyrin_rpt"/>
</dbReference>
<dbReference type="InterPro" id="IPR036770">
    <property type="entry name" value="Ankyrin_rpt-contain_sf"/>
</dbReference>
<dbReference type="GO" id="GO:0051059">
    <property type="term" value="F:NF-kappaB binding"/>
    <property type="evidence" value="ECO:0007669"/>
    <property type="project" value="TreeGrafter"/>
</dbReference>
<feature type="compositionally biased region" description="Low complexity" evidence="4">
    <location>
        <begin position="297"/>
        <end position="310"/>
    </location>
</feature>
<evidence type="ECO:0000313" key="5">
    <source>
        <dbReference type="EMBL" id="KAK3094345.1"/>
    </source>
</evidence>
<dbReference type="Pfam" id="PF13606">
    <property type="entry name" value="Ank_3"/>
    <property type="match status" value="1"/>
</dbReference>
<dbReference type="AlphaFoldDB" id="A0AA88XY76"/>
<dbReference type="Pfam" id="PF12796">
    <property type="entry name" value="Ank_2"/>
    <property type="match status" value="1"/>
</dbReference>
<dbReference type="SUPFAM" id="SSF48403">
    <property type="entry name" value="Ankyrin repeat"/>
    <property type="match status" value="1"/>
</dbReference>
<accession>A0AA88XY76</accession>
<name>A0AA88XY76_PINIB</name>
<feature type="region of interest" description="Disordered" evidence="4">
    <location>
        <begin position="60"/>
        <end position="79"/>
    </location>
</feature>
<evidence type="ECO:0000256" key="3">
    <source>
        <dbReference type="PROSITE-ProRule" id="PRU00023"/>
    </source>
</evidence>